<gene>
    <name evidence="2" type="ORF">NDI38_05775</name>
</gene>
<proteinExistence type="predicted"/>
<evidence type="ECO:0000313" key="2">
    <source>
        <dbReference type="EMBL" id="MEP1057940.1"/>
    </source>
</evidence>
<keyword evidence="1" id="KW-0732">Signal</keyword>
<reference evidence="2 3" key="1">
    <citation type="submission" date="2022-04" db="EMBL/GenBank/DDBJ databases">
        <title>Positive selection, recombination, and allopatry shape intraspecific diversity of widespread and dominant cyanobacteria.</title>
        <authorList>
            <person name="Wei J."/>
            <person name="Shu W."/>
            <person name="Hu C."/>
        </authorList>
    </citation>
    <scope>NUCLEOTIDE SEQUENCE [LARGE SCALE GENOMIC DNA]</scope>
    <source>
        <strain evidence="2 3">AS-A4</strain>
    </source>
</reference>
<feature type="signal peptide" evidence="1">
    <location>
        <begin position="1"/>
        <end position="30"/>
    </location>
</feature>
<dbReference type="NCBIfam" id="NF033465">
    <property type="entry name" value="PTPA-CTERM"/>
    <property type="match status" value="1"/>
</dbReference>
<dbReference type="RefSeq" id="WP_190451327.1">
    <property type="nucleotide sequence ID" value="NZ_JAMPLM010000003.1"/>
</dbReference>
<feature type="chain" id="PRO_5045806742" evidence="1">
    <location>
        <begin position="31"/>
        <end position="188"/>
    </location>
</feature>
<organism evidence="2 3">
    <name type="scientific">Stenomitos frigidus AS-A4</name>
    <dbReference type="NCBI Taxonomy" id="2933935"/>
    <lineage>
        <taxon>Bacteria</taxon>
        <taxon>Bacillati</taxon>
        <taxon>Cyanobacteriota</taxon>
        <taxon>Cyanophyceae</taxon>
        <taxon>Leptolyngbyales</taxon>
        <taxon>Leptolyngbyaceae</taxon>
        <taxon>Stenomitos</taxon>
    </lineage>
</organism>
<dbReference type="EMBL" id="JAMPLM010000003">
    <property type="protein sequence ID" value="MEP1057940.1"/>
    <property type="molecule type" value="Genomic_DNA"/>
</dbReference>
<name>A0ABV0KFG0_9CYAN</name>
<sequence>MMTLKLKALVTVAAISTTAAFVTHASSASAASLTWNLNAQFAGGGTATGSFNYDATSGVLSQFNIKTLAGTSAPSNFLFPGATYTAASSTGSLQDSIRLELIGSEFSFQTLFSAPLTEAGGTISLVPSFSFERLPVPGGVGIIRDLASGTVTASATAVPTPALLPGLIGLGLGVLRQKRKAAQAKTLG</sequence>
<keyword evidence="3" id="KW-1185">Reference proteome</keyword>
<protein>
    <submittedName>
        <fullName evidence="2">PTPA-CTERM sorting domain-containing protein</fullName>
    </submittedName>
</protein>
<evidence type="ECO:0000256" key="1">
    <source>
        <dbReference type="SAM" id="SignalP"/>
    </source>
</evidence>
<accession>A0ABV0KFG0</accession>
<dbReference type="Proteomes" id="UP001476950">
    <property type="component" value="Unassembled WGS sequence"/>
</dbReference>
<comment type="caution">
    <text evidence="2">The sequence shown here is derived from an EMBL/GenBank/DDBJ whole genome shotgun (WGS) entry which is preliminary data.</text>
</comment>
<evidence type="ECO:0000313" key="3">
    <source>
        <dbReference type="Proteomes" id="UP001476950"/>
    </source>
</evidence>